<proteinExistence type="predicted"/>
<gene>
    <name evidence="3" type="ORF">VP01_2128g1</name>
</gene>
<dbReference type="AlphaFoldDB" id="A0A0L6V9W4"/>
<name>A0A0L6V9W4_9BASI</name>
<evidence type="ECO:0000313" key="3">
    <source>
        <dbReference type="EMBL" id="KNZ57553.1"/>
    </source>
</evidence>
<feature type="region of interest" description="Disordered" evidence="1">
    <location>
        <begin position="47"/>
        <end position="72"/>
    </location>
</feature>
<keyword evidence="4" id="KW-1185">Reference proteome</keyword>
<feature type="transmembrane region" description="Helical" evidence="2">
    <location>
        <begin position="334"/>
        <end position="358"/>
    </location>
</feature>
<keyword evidence="2" id="KW-0472">Membrane</keyword>
<feature type="compositionally biased region" description="Pro residues" evidence="1">
    <location>
        <begin position="51"/>
        <end position="70"/>
    </location>
</feature>
<protein>
    <submittedName>
        <fullName evidence="3">Uncharacterized protein</fullName>
    </submittedName>
</protein>
<accession>A0A0L6V9W4</accession>
<evidence type="ECO:0000256" key="2">
    <source>
        <dbReference type="SAM" id="Phobius"/>
    </source>
</evidence>
<sequence length="391" mass="45105">MSVECTVAVIPAPPASYVISLTLVGRGQPPPKKEKKVQPSNYIGRLIPHNEIPPSPHPETPLNTKPPPKLPESSVDHQVLDYILFERSMVENQLSDELICLNIQGFDSKVMRNYMEGVIFLLAGKRRRYQVDSKCVFAFDLRNFELSLVGCLASISAQFSTCESCLGIMTNKLLKLENREKMQRIVNPADVKRCRADFQMDFPLEILKVNQYHHYHHPSQVPYPRCRCQTIQIPSKPDIVEVPGLSNLEVVSPQRTRPAVNYQIPPLLGTPEIENLTDLFFLLRSFSCFEPTRLHVCHSKTTTTIPGASQDPMILKKWSSKERKFKRKKAGRNLLFFYNIFWIYIHVSQISKIFLLFFTHKLACKYTNMLVYNLSCYMFLFYKFCISKNFT</sequence>
<dbReference type="EMBL" id="LAVV01006979">
    <property type="protein sequence ID" value="KNZ57553.1"/>
    <property type="molecule type" value="Genomic_DNA"/>
</dbReference>
<evidence type="ECO:0000256" key="1">
    <source>
        <dbReference type="SAM" id="MobiDB-lite"/>
    </source>
</evidence>
<keyword evidence="2" id="KW-0812">Transmembrane</keyword>
<comment type="caution">
    <text evidence="3">The sequence shown here is derived from an EMBL/GenBank/DDBJ whole genome shotgun (WGS) entry which is preliminary data.</text>
</comment>
<feature type="transmembrane region" description="Helical" evidence="2">
    <location>
        <begin position="370"/>
        <end position="386"/>
    </location>
</feature>
<dbReference type="VEuPathDB" id="FungiDB:VP01_2128g1"/>
<evidence type="ECO:0000313" key="4">
    <source>
        <dbReference type="Proteomes" id="UP000037035"/>
    </source>
</evidence>
<organism evidence="3 4">
    <name type="scientific">Puccinia sorghi</name>
    <dbReference type="NCBI Taxonomy" id="27349"/>
    <lineage>
        <taxon>Eukaryota</taxon>
        <taxon>Fungi</taxon>
        <taxon>Dikarya</taxon>
        <taxon>Basidiomycota</taxon>
        <taxon>Pucciniomycotina</taxon>
        <taxon>Pucciniomycetes</taxon>
        <taxon>Pucciniales</taxon>
        <taxon>Pucciniaceae</taxon>
        <taxon>Puccinia</taxon>
    </lineage>
</organism>
<reference evidence="3 4" key="1">
    <citation type="submission" date="2015-08" db="EMBL/GenBank/DDBJ databases">
        <title>Next Generation Sequencing and Analysis of the Genome of Puccinia sorghi L Schw, the Causal Agent of Maize Common Rust.</title>
        <authorList>
            <person name="Rochi L."/>
            <person name="Burguener G."/>
            <person name="Darino M."/>
            <person name="Turjanski A."/>
            <person name="Kreff E."/>
            <person name="Dieguez M.J."/>
            <person name="Sacco F."/>
        </authorList>
    </citation>
    <scope>NUCLEOTIDE SEQUENCE [LARGE SCALE GENOMIC DNA]</scope>
    <source>
        <strain evidence="3 4">RO10H11247</strain>
    </source>
</reference>
<dbReference type="Proteomes" id="UP000037035">
    <property type="component" value="Unassembled WGS sequence"/>
</dbReference>
<keyword evidence="2" id="KW-1133">Transmembrane helix</keyword>